<dbReference type="InterPro" id="IPR050266">
    <property type="entry name" value="AB_hydrolase_sf"/>
</dbReference>
<name>A0A2S8SBQ6_9RHOB</name>
<dbReference type="AlphaFoldDB" id="A0A2S8SBQ6"/>
<reference evidence="2 3" key="1">
    <citation type="submission" date="2018-02" db="EMBL/GenBank/DDBJ databases">
        <title>Genomic Encyclopedia of Archaeal and Bacterial Type Strains, Phase II (KMG-II): from individual species to whole genera.</title>
        <authorList>
            <person name="Goeker M."/>
        </authorList>
    </citation>
    <scope>NUCLEOTIDE SEQUENCE [LARGE SCALE GENOMIC DNA]</scope>
    <source>
        <strain evidence="2 3">DSM 18921</strain>
    </source>
</reference>
<dbReference type="Proteomes" id="UP000238338">
    <property type="component" value="Unassembled WGS sequence"/>
</dbReference>
<evidence type="ECO:0000313" key="2">
    <source>
        <dbReference type="EMBL" id="PQV58222.1"/>
    </source>
</evidence>
<protein>
    <submittedName>
        <fullName evidence="2">Pimeloyl-ACP methyl ester carboxylesterase</fullName>
    </submittedName>
</protein>
<dbReference type="SUPFAM" id="SSF53474">
    <property type="entry name" value="alpha/beta-Hydrolases"/>
    <property type="match status" value="1"/>
</dbReference>
<dbReference type="Gene3D" id="3.40.50.1820">
    <property type="entry name" value="alpha/beta hydrolase"/>
    <property type="match status" value="1"/>
</dbReference>
<dbReference type="PRINTS" id="PR00111">
    <property type="entry name" value="ABHYDROLASE"/>
</dbReference>
<gene>
    <name evidence="2" type="ORF">LX70_00029</name>
</gene>
<keyword evidence="3" id="KW-1185">Reference proteome</keyword>
<organism evidence="2 3">
    <name type="scientific">Albidovulum denitrificans</name>
    <dbReference type="NCBI Taxonomy" id="404881"/>
    <lineage>
        <taxon>Bacteria</taxon>
        <taxon>Pseudomonadati</taxon>
        <taxon>Pseudomonadota</taxon>
        <taxon>Alphaproteobacteria</taxon>
        <taxon>Rhodobacterales</taxon>
        <taxon>Paracoccaceae</taxon>
        <taxon>Albidovulum</taxon>
    </lineage>
</organism>
<proteinExistence type="predicted"/>
<dbReference type="InterPro" id="IPR000073">
    <property type="entry name" value="AB_hydrolase_1"/>
</dbReference>
<dbReference type="PANTHER" id="PTHR43798:SF33">
    <property type="entry name" value="HYDROLASE, PUTATIVE (AFU_ORTHOLOGUE AFUA_2G14860)-RELATED"/>
    <property type="match status" value="1"/>
</dbReference>
<dbReference type="RefSeq" id="WP_105512531.1">
    <property type="nucleotide sequence ID" value="NZ_PVEP01000001.1"/>
</dbReference>
<dbReference type="OrthoDB" id="9804723at2"/>
<evidence type="ECO:0000313" key="3">
    <source>
        <dbReference type="Proteomes" id="UP000238338"/>
    </source>
</evidence>
<evidence type="ECO:0000259" key="1">
    <source>
        <dbReference type="Pfam" id="PF12697"/>
    </source>
</evidence>
<dbReference type="Pfam" id="PF12697">
    <property type="entry name" value="Abhydrolase_6"/>
    <property type="match status" value="1"/>
</dbReference>
<dbReference type="EMBL" id="PVEP01000001">
    <property type="protein sequence ID" value="PQV58222.1"/>
    <property type="molecule type" value="Genomic_DNA"/>
</dbReference>
<dbReference type="PANTHER" id="PTHR43798">
    <property type="entry name" value="MONOACYLGLYCEROL LIPASE"/>
    <property type="match status" value="1"/>
</dbReference>
<accession>A0A2S8SBQ6</accession>
<sequence>MMSKTLRASDGSRIGLIAACPGAPLVLLHGVGMCAEAWAPQIAAFAATRQVIALDLPGHGRTDALKGAPSLADYVAWAARAIAGLDLGPVALAGHSMGALIALGTAIEHPHLVERVALLNPVHKRGPAAREAVLCRARELAQGRSDPEAPLARWFAPHEAPEVRDRVGGWLRAVDADGYAATYAAFAEGDAVYADRIGEVRCPTLVLTGEHDANSSPDMTRAIAAGIGNARAVVIAGARHMVSLTAPDRVNTELARWLGLPEGAVGGGGTA</sequence>
<feature type="domain" description="AB hydrolase-1" evidence="1">
    <location>
        <begin position="25"/>
        <end position="251"/>
    </location>
</feature>
<comment type="caution">
    <text evidence="2">The sequence shown here is derived from an EMBL/GenBank/DDBJ whole genome shotgun (WGS) entry which is preliminary data.</text>
</comment>
<dbReference type="InterPro" id="IPR029058">
    <property type="entry name" value="AB_hydrolase_fold"/>
</dbReference>
<dbReference type="GO" id="GO:0016020">
    <property type="term" value="C:membrane"/>
    <property type="evidence" value="ECO:0007669"/>
    <property type="project" value="TreeGrafter"/>
</dbReference>